<evidence type="ECO:0000313" key="2">
    <source>
        <dbReference type="Proteomes" id="UP001607069"/>
    </source>
</evidence>
<proteinExistence type="predicted"/>
<dbReference type="Proteomes" id="UP001607069">
    <property type="component" value="Unassembled WGS sequence"/>
</dbReference>
<name>A0ABW7HYY1_9ACTN</name>
<comment type="caution">
    <text evidence="1">The sequence shown here is derived from an EMBL/GenBank/DDBJ whole genome shotgun (WGS) entry which is preliminary data.</text>
</comment>
<dbReference type="RefSeq" id="WP_279952002.1">
    <property type="nucleotide sequence ID" value="NZ_BAABEN010000020.1"/>
</dbReference>
<gene>
    <name evidence="1" type="ORF">ACG5V6_21565</name>
</gene>
<protein>
    <submittedName>
        <fullName evidence="1">Uncharacterized protein</fullName>
    </submittedName>
</protein>
<reference evidence="1 2" key="1">
    <citation type="submission" date="2024-10" db="EMBL/GenBank/DDBJ databases">
        <authorList>
            <person name="Cho J.-C."/>
        </authorList>
    </citation>
    <scope>NUCLEOTIDE SEQUENCE [LARGE SCALE GENOMIC DNA]</scope>
    <source>
        <strain evidence="1 2">KCTC29696</strain>
    </source>
</reference>
<organism evidence="1 2">
    <name type="scientific">Streptomyces chitinivorans</name>
    <dbReference type="NCBI Taxonomy" id="1257027"/>
    <lineage>
        <taxon>Bacteria</taxon>
        <taxon>Bacillati</taxon>
        <taxon>Actinomycetota</taxon>
        <taxon>Actinomycetes</taxon>
        <taxon>Kitasatosporales</taxon>
        <taxon>Streptomycetaceae</taxon>
        <taxon>Streptomyces</taxon>
    </lineage>
</organism>
<keyword evidence="2" id="KW-1185">Reference proteome</keyword>
<sequence>MGGNRRLILAGALLGALLLLAGGLLWTGGDDEPQAEEGLRLREVCDGVLPEREARAVLGEGPLMEDISLAQGGSGFGTSGLSPDIACAVTRRLPEKAWGLDAGRIEVTVHGATVPGSWRENWSDLPLPGTYVSAPAPLAGGWTGFFAIPDPSVSDHKGLAAVFLDCVDDNRALLVTVRGKKDGAYGFDDPAHRTVLARLATATARKAAGRWGCKARFGERLRTVPLPVADDEDVPLEEADGTCEGVPARGRTFARAWESNRGGAPQEMCSVGNSGGTPLYALRAFYGPYATSARAAWRDWYSSEETTPGRAPSGKLPEGGLWATATCPAPFAGETALFAIEPLDREREKSTREEQAYERAALKAFAEASAEHHGCSAPRLP</sequence>
<accession>A0ABW7HYY1</accession>
<evidence type="ECO:0000313" key="1">
    <source>
        <dbReference type="EMBL" id="MFH0250789.1"/>
    </source>
</evidence>
<dbReference type="EMBL" id="JBIHMK010000098">
    <property type="protein sequence ID" value="MFH0250789.1"/>
    <property type="molecule type" value="Genomic_DNA"/>
</dbReference>